<dbReference type="OrthoDB" id="416344at2759"/>
<evidence type="ECO:0000256" key="2">
    <source>
        <dbReference type="ARBA" id="ARBA00022670"/>
    </source>
</evidence>
<dbReference type="Gene3D" id="3.40.50.1820">
    <property type="entry name" value="alpha/beta hydrolase"/>
    <property type="match status" value="1"/>
</dbReference>
<dbReference type="FunFam" id="3.40.50.1820:FF:000028">
    <property type="entry name" value="S9 family peptidase"/>
    <property type="match status" value="1"/>
</dbReference>
<dbReference type="SUPFAM" id="SSF53474">
    <property type="entry name" value="alpha/beta-Hydrolases"/>
    <property type="match status" value="1"/>
</dbReference>
<dbReference type="SUPFAM" id="SSF82171">
    <property type="entry name" value="DPP6 N-terminal domain-like"/>
    <property type="match status" value="1"/>
</dbReference>
<reference evidence="8" key="1">
    <citation type="journal article" date="2020" name="Stud. Mycol.">
        <title>101 Dothideomycetes genomes: a test case for predicting lifestyles and emergence of pathogens.</title>
        <authorList>
            <person name="Haridas S."/>
            <person name="Albert R."/>
            <person name="Binder M."/>
            <person name="Bloem J."/>
            <person name="Labutti K."/>
            <person name="Salamov A."/>
            <person name="Andreopoulos B."/>
            <person name="Baker S."/>
            <person name="Barry K."/>
            <person name="Bills G."/>
            <person name="Bluhm B."/>
            <person name="Cannon C."/>
            <person name="Castanera R."/>
            <person name="Culley D."/>
            <person name="Daum C."/>
            <person name="Ezra D."/>
            <person name="Gonzalez J."/>
            <person name="Henrissat B."/>
            <person name="Kuo A."/>
            <person name="Liang C."/>
            <person name="Lipzen A."/>
            <person name="Lutzoni F."/>
            <person name="Magnuson J."/>
            <person name="Mondo S."/>
            <person name="Nolan M."/>
            <person name="Ohm R."/>
            <person name="Pangilinan J."/>
            <person name="Park H.-J."/>
            <person name="Ramirez L."/>
            <person name="Alfaro M."/>
            <person name="Sun H."/>
            <person name="Tritt A."/>
            <person name="Yoshinaga Y."/>
            <person name="Zwiers L.-H."/>
            <person name="Turgeon B."/>
            <person name="Goodwin S."/>
            <person name="Spatafora J."/>
            <person name="Crous P."/>
            <person name="Grigoriev I."/>
        </authorList>
    </citation>
    <scope>NUCLEOTIDE SEQUENCE</scope>
    <source>
        <strain evidence="8">CBS 116005</strain>
    </source>
</reference>
<dbReference type="GO" id="GO:0004252">
    <property type="term" value="F:serine-type endopeptidase activity"/>
    <property type="evidence" value="ECO:0007669"/>
    <property type="project" value="TreeGrafter"/>
</dbReference>
<keyword evidence="5" id="KW-0720">Serine protease</keyword>
<feature type="domain" description="Peptidase S9 prolyl oligopeptidase catalytic" evidence="7">
    <location>
        <begin position="495"/>
        <end position="718"/>
    </location>
</feature>
<organism evidence="8 9">
    <name type="scientific">Teratosphaeria nubilosa</name>
    <dbReference type="NCBI Taxonomy" id="161662"/>
    <lineage>
        <taxon>Eukaryota</taxon>
        <taxon>Fungi</taxon>
        <taxon>Dikarya</taxon>
        <taxon>Ascomycota</taxon>
        <taxon>Pezizomycotina</taxon>
        <taxon>Dothideomycetes</taxon>
        <taxon>Dothideomycetidae</taxon>
        <taxon>Mycosphaerellales</taxon>
        <taxon>Teratosphaeriaceae</taxon>
        <taxon>Teratosphaeria</taxon>
    </lineage>
</organism>
<dbReference type="Pfam" id="PF00326">
    <property type="entry name" value="Peptidase_S9"/>
    <property type="match status" value="1"/>
</dbReference>
<evidence type="ECO:0000259" key="7">
    <source>
        <dbReference type="Pfam" id="PF00326"/>
    </source>
</evidence>
<keyword evidence="3" id="KW-0732">Signal</keyword>
<dbReference type="GO" id="GO:0006508">
    <property type="term" value="P:proteolysis"/>
    <property type="evidence" value="ECO:0007669"/>
    <property type="project" value="UniProtKB-KW"/>
</dbReference>
<protein>
    <recommendedName>
        <fullName evidence="6">Dipeptidyl-peptidase V</fullName>
    </recommendedName>
</protein>
<keyword evidence="9" id="KW-1185">Reference proteome</keyword>
<evidence type="ECO:0000256" key="6">
    <source>
        <dbReference type="ARBA" id="ARBA00032829"/>
    </source>
</evidence>
<evidence type="ECO:0000313" key="9">
    <source>
        <dbReference type="Proteomes" id="UP000799436"/>
    </source>
</evidence>
<evidence type="ECO:0000256" key="4">
    <source>
        <dbReference type="ARBA" id="ARBA00022801"/>
    </source>
</evidence>
<accession>A0A6G1LGH5</accession>
<comment type="similarity">
    <text evidence="1">Belongs to the peptidase S9C family.</text>
</comment>
<evidence type="ECO:0000256" key="1">
    <source>
        <dbReference type="ARBA" id="ARBA00010040"/>
    </source>
</evidence>
<proteinExistence type="inferred from homology"/>
<dbReference type="InterPro" id="IPR029058">
    <property type="entry name" value="AB_hydrolase_fold"/>
</dbReference>
<gene>
    <name evidence="8" type="ORF">EJ03DRAFT_267628</name>
</gene>
<dbReference type="InterPro" id="IPR001375">
    <property type="entry name" value="Peptidase_S9_cat"/>
</dbReference>
<sequence length="743" mass="82130">MVRMATMYTPSVMLSVPRRSTGVPNLSGSQVLYTTSAYSFDTHNKSAELRVLDVKTNESHMLVNNHPIASPNWLNDDEFACLQENDDGSTDLYWTSVSKTLAGSKYGDGFYSTAKIPASAGDLKIVPLNDDNDEFGVVLTIPAAPDGSMWTAEKDKKKTRSSGMLYKDLFVRHWDAWTPKQKKVLWFAKLSRSGDDGKYKLSELVNAMKGTKLESPILPFGTTDNFDLSPDGITFVAKDPDLDLALNTKTNVYFVPLDSWDQSDSPKLMQVKVPGFEGAKTSPVLSRTGTLAFLTMKINGYELDRNHIFLVPNVRAASSGEALEATELSIDYDAWDRSAGQIHWTADGEGLLALAEDVATSKVFKINLDQPYSNSRKIATITTSGYAKDVVPLNNGRLFVSGASLIDNSWFYILESPPNGSTYSTVWADSNSGDGSKWGLNANQISYIWTPASNPSINKEIHSIVIKPSNFDETKQYPVAYLIHGGPQASWGDNWSTRWNLAVYAEQGYIVVAPNPTGSLGYGQAFIDAVRQNWGGDPYQDIVNVFEWVGENLKYADNDRAVALGASYGGYMVNWIQGHDLGRKLKALVCHDGVFSMTSQLSSDELYFPFHDLGGTPWSPPTSPPVPETLGSTTFSAWRKYDPSEHLSNWATPQLVIHSSKDYRLPISEGLAAFNVLQARGVESRFLTFPDETHWVLQPENSLVWHKVVLNWVNSHVGLEAYSREDPEGDEFFGGVKEDEGGK</sequence>
<evidence type="ECO:0000313" key="8">
    <source>
        <dbReference type="EMBL" id="KAF2771956.1"/>
    </source>
</evidence>
<keyword evidence="2" id="KW-0645">Protease</keyword>
<dbReference type="Proteomes" id="UP000799436">
    <property type="component" value="Unassembled WGS sequence"/>
</dbReference>
<dbReference type="PANTHER" id="PTHR42776:SF13">
    <property type="entry name" value="DIPEPTIDYL-PEPTIDASE 5"/>
    <property type="match status" value="1"/>
</dbReference>
<dbReference type="EMBL" id="ML995817">
    <property type="protein sequence ID" value="KAF2771956.1"/>
    <property type="molecule type" value="Genomic_DNA"/>
</dbReference>
<evidence type="ECO:0000256" key="3">
    <source>
        <dbReference type="ARBA" id="ARBA00022729"/>
    </source>
</evidence>
<name>A0A6G1LGH5_9PEZI</name>
<evidence type="ECO:0000256" key="5">
    <source>
        <dbReference type="ARBA" id="ARBA00022825"/>
    </source>
</evidence>
<dbReference type="PANTHER" id="PTHR42776">
    <property type="entry name" value="SERINE PEPTIDASE S9 FAMILY MEMBER"/>
    <property type="match status" value="1"/>
</dbReference>
<keyword evidence="4 8" id="KW-0378">Hydrolase</keyword>
<dbReference type="AlphaFoldDB" id="A0A6G1LGH5"/>